<comment type="caution">
    <text evidence="1">The sequence shown here is derived from an EMBL/GenBank/DDBJ whole genome shotgun (WGS) entry which is preliminary data.</text>
</comment>
<proteinExistence type="predicted"/>
<evidence type="ECO:0000313" key="1">
    <source>
        <dbReference type="EMBL" id="MPL99179.1"/>
    </source>
</evidence>
<gene>
    <name evidence="1" type="ORF">SDC9_45395</name>
</gene>
<dbReference type="AlphaFoldDB" id="A0A644W5Y7"/>
<dbReference type="EMBL" id="VSSQ01000651">
    <property type="protein sequence ID" value="MPL99179.1"/>
    <property type="molecule type" value="Genomic_DNA"/>
</dbReference>
<sequence>MTRHPIPFTGTEYRHHMVGHTNAYIQQLSFSGYLIIGYRCFYHVTGTIHLVLVHICPPFTQSCQGVKGVNVSVGLLGRSHFGNPLVGFLLQSRIGMVNQRISNPFQCFIHIRIIKEDSGVFSCTFRRIFKVLNASGLVFNLVYTYRKCSRNMLFQAW</sequence>
<protein>
    <submittedName>
        <fullName evidence="1">Uncharacterized protein</fullName>
    </submittedName>
</protein>
<reference evidence="1" key="1">
    <citation type="submission" date="2019-08" db="EMBL/GenBank/DDBJ databases">
        <authorList>
            <person name="Kucharzyk K."/>
            <person name="Murdoch R.W."/>
            <person name="Higgins S."/>
            <person name="Loffler F."/>
        </authorList>
    </citation>
    <scope>NUCLEOTIDE SEQUENCE</scope>
</reference>
<organism evidence="1">
    <name type="scientific">bioreactor metagenome</name>
    <dbReference type="NCBI Taxonomy" id="1076179"/>
    <lineage>
        <taxon>unclassified sequences</taxon>
        <taxon>metagenomes</taxon>
        <taxon>ecological metagenomes</taxon>
    </lineage>
</organism>
<accession>A0A644W5Y7</accession>
<name>A0A644W5Y7_9ZZZZ</name>